<dbReference type="GO" id="GO:0046872">
    <property type="term" value="F:metal ion binding"/>
    <property type="evidence" value="ECO:0007669"/>
    <property type="project" value="UniProtKB-KW"/>
</dbReference>
<evidence type="ECO:0000256" key="8">
    <source>
        <dbReference type="SAM" id="Phobius"/>
    </source>
</evidence>
<evidence type="ECO:0000256" key="7">
    <source>
        <dbReference type="ARBA" id="ARBA00025795"/>
    </source>
</evidence>
<dbReference type="InterPro" id="IPR036851">
    <property type="entry name" value="Chloroperoxidase-like_sf"/>
</dbReference>
<keyword evidence="4" id="KW-0479">Metal-binding</keyword>
<name>A0A9N8JR60_9PEZI</name>
<evidence type="ECO:0000313" key="11">
    <source>
        <dbReference type="Proteomes" id="UP000716446"/>
    </source>
</evidence>
<dbReference type="Pfam" id="PF01328">
    <property type="entry name" value="Peroxidase_2"/>
    <property type="match status" value="1"/>
</dbReference>
<keyword evidence="11" id="KW-1185">Reference proteome</keyword>
<dbReference type="PANTHER" id="PTHR33577:SF9">
    <property type="entry name" value="PEROXIDASE STCC"/>
    <property type="match status" value="1"/>
</dbReference>
<evidence type="ECO:0000256" key="3">
    <source>
        <dbReference type="ARBA" id="ARBA00022617"/>
    </source>
</evidence>
<proteinExistence type="inferred from homology"/>
<comment type="caution">
    <text evidence="10">The sequence shown here is derived from an EMBL/GenBank/DDBJ whole genome shotgun (WGS) entry which is preliminary data.</text>
</comment>
<dbReference type="PANTHER" id="PTHR33577">
    <property type="entry name" value="STERIGMATOCYSTIN BIOSYNTHESIS PEROXIDASE STCC-RELATED"/>
    <property type="match status" value="1"/>
</dbReference>
<keyword evidence="8" id="KW-1133">Transmembrane helix</keyword>
<keyword evidence="8" id="KW-0472">Membrane</keyword>
<sequence length="150" mass="16090">MTLWQTALDAMGDGPMVNAFDLGRAKSARVTQSLAMNPEDLYGPRAAAFGAIEAGFVLTAMGGPLGIAPLKYVRTFFEEERLPWDEGWRPFYEATNAATTIAVAAASLAADPNILPNAVRVIIGTPSVCVCSFLGTIIRSHILSRNFSRL</sequence>
<organism evidence="10 11">
    <name type="scientific">Aureobasidium vineae</name>
    <dbReference type="NCBI Taxonomy" id="2773715"/>
    <lineage>
        <taxon>Eukaryota</taxon>
        <taxon>Fungi</taxon>
        <taxon>Dikarya</taxon>
        <taxon>Ascomycota</taxon>
        <taxon>Pezizomycotina</taxon>
        <taxon>Dothideomycetes</taxon>
        <taxon>Dothideomycetidae</taxon>
        <taxon>Dothideales</taxon>
        <taxon>Saccotheciaceae</taxon>
        <taxon>Aureobasidium</taxon>
    </lineage>
</organism>
<protein>
    <recommendedName>
        <fullName evidence="9">Heme haloperoxidase family profile domain-containing protein</fullName>
    </recommendedName>
</protein>
<feature type="domain" description="Heme haloperoxidase family profile" evidence="9">
    <location>
        <begin position="1"/>
        <end position="110"/>
    </location>
</feature>
<gene>
    <name evidence="10" type="ORF">AWRI4619_LOCUS7352</name>
</gene>
<reference evidence="10" key="1">
    <citation type="submission" date="2020-06" db="EMBL/GenBank/DDBJ databases">
        <authorList>
            <person name="Onetto C."/>
        </authorList>
    </citation>
    <scope>NUCLEOTIDE SEQUENCE</scope>
</reference>
<evidence type="ECO:0000313" key="10">
    <source>
        <dbReference type="EMBL" id="CAD0092342.1"/>
    </source>
</evidence>
<feature type="transmembrane region" description="Helical" evidence="8">
    <location>
        <begin position="46"/>
        <end position="70"/>
    </location>
</feature>
<dbReference type="Proteomes" id="UP000716446">
    <property type="component" value="Unassembled WGS sequence"/>
</dbReference>
<evidence type="ECO:0000256" key="6">
    <source>
        <dbReference type="ARBA" id="ARBA00023004"/>
    </source>
</evidence>
<comment type="similarity">
    <text evidence="7">Belongs to the chloroperoxidase family.</text>
</comment>
<keyword evidence="8" id="KW-0812">Transmembrane</keyword>
<dbReference type="GO" id="GO:0004601">
    <property type="term" value="F:peroxidase activity"/>
    <property type="evidence" value="ECO:0007669"/>
    <property type="project" value="UniProtKB-KW"/>
</dbReference>
<keyword evidence="3" id="KW-0349">Heme</keyword>
<comment type="cofactor">
    <cofactor evidence="1">
        <name>heme b</name>
        <dbReference type="ChEBI" id="CHEBI:60344"/>
    </cofactor>
</comment>
<evidence type="ECO:0000256" key="2">
    <source>
        <dbReference type="ARBA" id="ARBA00022559"/>
    </source>
</evidence>
<keyword evidence="2" id="KW-0575">Peroxidase</keyword>
<dbReference type="Gene3D" id="1.10.489.10">
    <property type="entry name" value="Chloroperoxidase-like"/>
    <property type="match status" value="1"/>
</dbReference>
<keyword evidence="6" id="KW-0408">Iron</keyword>
<evidence type="ECO:0000256" key="1">
    <source>
        <dbReference type="ARBA" id="ARBA00001970"/>
    </source>
</evidence>
<dbReference type="EMBL" id="CAIJEN010000013">
    <property type="protein sequence ID" value="CAD0092342.1"/>
    <property type="molecule type" value="Genomic_DNA"/>
</dbReference>
<evidence type="ECO:0000259" key="9">
    <source>
        <dbReference type="PROSITE" id="PS51405"/>
    </source>
</evidence>
<dbReference type="InterPro" id="IPR000028">
    <property type="entry name" value="Chloroperoxidase"/>
</dbReference>
<dbReference type="AlphaFoldDB" id="A0A9N8JR60"/>
<dbReference type="PROSITE" id="PS51405">
    <property type="entry name" value="HEME_HALOPEROXIDASE"/>
    <property type="match status" value="1"/>
</dbReference>
<evidence type="ECO:0000256" key="5">
    <source>
        <dbReference type="ARBA" id="ARBA00023002"/>
    </source>
</evidence>
<evidence type="ECO:0000256" key="4">
    <source>
        <dbReference type="ARBA" id="ARBA00022723"/>
    </source>
</evidence>
<feature type="transmembrane region" description="Helical" evidence="8">
    <location>
        <begin position="122"/>
        <end position="142"/>
    </location>
</feature>
<accession>A0A9N8JR60</accession>
<keyword evidence="5" id="KW-0560">Oxidoreductase</keyword>